<evidence type="ECO:0000256" key="2">
    <source>
        <dbReference type="SAM" id="MobiDB-lite"/>
    </source>
</evidence>
<feature type="binding site" evidence="1">
    <location>
        <position position="343"/>
    </location>
    <ligand>
        <name>Zn(2+)</name>
        <dbReference type="ChEBI" id="CHEBI:29105"/>
        <note>catalytic</note>
    </ligand>
</feature>
<dbReference type="SUPFAM" id="SSF63737">
    <property type="entry name" value="Leukotriene A4 hydrolase N-terminal domain"/>
    <property type="match status" value="1"/>
</dbReference>
<proteinExistence type="predicted"/>
<dbReference type="Proteomes" id="UP000290218">
    <property type="component" value="Unassembled WGS sequence"/>
</dbReference>
<comment type="caution">
    <text evidence="5">The sequence shown here is derived from an EMBL/GenBank/DDBJ whole genome shotgun (WGS) entry which is preliminary data.</text>
</comment>
<feature type="domain" description="Peptidase M1 membrane alanine aminopeptidase" evidence="3">
    <location>
        <begin position="338"/>
        <end position="445"/>
    </location>
</feature>
<evidence type="ECO:0000313" key="6">
    <source>
        <dbReference type="Proteomes" id="UP000290218"/>
    </source>
</evidence>
<feature type="binding site" evidence="1">
    <location>
        <position position="362"/>
    </location>
    <ligand>
        <name>Zn(2+)</name>
        <dbReference type="ChEBI" id="CHEBI:29105"/>
        <note>catalytic</note>
    </ligand>
</feature>
<dbReference type="Pfam" id="PF01433">
    <property type="entry name" value="Peptidase_M1"/>
    <property type="match status" value="1"/>
</dbReference>
<dbReference type="PANTHER" id="PTHR45726:SF3">
    <property type="entry name" value="LEUKOTRIENE A-4 HYDROLASE"/>
    <property type="match status" value="1"/>
</dbReference>
<keyword evidence="6" id="KW-1185">Reference proteome</keyword>
<feature type="binding site" evidence="1">
    <location>
        <position position="339"/>
    </location>
    <ligand>
        <name>Zn(2+)</name>
        <dbReference type="ChEBI" id="CHEBI:29105"/>
        <note>catalytic</note>
    </ligand>
</feature>
<dbReference type="AlphaFoldDB" id="A0A4Q1C9B3"/>
<evidence type="ECO:0000259" key="4">
    <source>
        <dbReference type="Pfam" id="PF17900"/>
    </source>
</evidence>
<dbReference type="InterPro" id="IPR027268">
    <property type="entry name" value="Peptidase_M4/M1_CTD_sf"/>
</dbReference>
<dbReference type="InterPro" id="IPR034015">
    <property type="entry name" value="M1_LTA4H"/>
</dbReference>
<name>A0A4Q1C9B3_9BACT</name>
<dbReference type="InterPro" id="IPR042097">
    <property type="entry name" value="Aminopeptidase_N-like_N_sf"/>
</dbReference>
<feature type="region of interest" description="Disordered" evidence="2">
    <location>
        <begin position="26"/>
        <end position="50"/>
    </location>
</feature>
<dbReference type="GO" id="GO:0008237">
    <property type="term" value="F:metallopeptidase activity"/>
    <property type="evidence" value="ECO:0007669"/>
    <property type="project" value="InterPro"/>
</dbReference>
<dbReference type="InterPro" id="IPR014782">
    <property type="entry name" value="Peptidase_M1_dom"/>
</dbReference>
<dbReference type="Gene3D" id="1.10.390.10">
    <property type="entry name" value="Neutral Protease Domain 2"/>
    <property type="match status" value="1"/>
</dbReference>
<gene>
    <name evidence="5" type="ORF">ESB00_06700</name>
</gene>
<keyword evidence="1" id="KW-0862">Zinc</keyword>
<dbReference type="PROSITE" id="PS51257">
    <property type="entry name" value="PROKAR_LIPOPROTEIN"/>
    <property type="match status" value="1"/>
</dbReference>
<dbReference type="InterPro" id="IPR045357">
    <property type="entry name" value="Aminopeptidase_N-like_N"/>
</dbReference>
<dbReference type="EMBL" id="SDHX01000001">
    <property type="protein sequence ID" value="RXK55575.1"/>
    <property type="molecule type" value="Genomic_DNA"/>
</dbReference>
<evidence type="ECO:0000256" key="1">
    <source>
        <dbReference type="PIRSR" id="PIRSR634015-3"/>
    </source>
</evidence>
<evidence type="ECO:0000313" key="5">
    <source>
        <dbReference type="EMBL" id="RXK55575.1"/>
    </source>
</evidence>
<keyword evidence="1" id="KW-0479">Metal-binding</keyword>
<comment type="cofactor">
    <cofactor evidence="1">
        <name>Zn(2+)</name>
        <dbReference type="ChEBI" id="CHEBI:29105"/>
    </cofactor>
    <text evidence="1">Binds 1 zinc ion per subunit.</text>
</comment>
<feature type="compositionally biased region" description="Basic and acidic residues" evidence="2">
    <location>
        <begin position="30"/>
        <end position="39"/>
    </location>
</feature>
<dbReference type="GO" id="GO:0008270">
    <property type="term" value="F:zinc ion binding"/>
    <property type="evidence" value="ECO:0007669"/>
    <property type="project" value="InterPro"/>
</dbReference>
<dbReference type="SUPFAM" id="SSF55486">
    <property type="entry name" value="Metalloproteases ('zincins'), catalytic domain"/>
    <property type="match status" value="1"/>
</dbReference>
<reference evidence="5 6" key="1">
    <citation type="submission" date="2019-01" db="EMBL/GenBank/DDBJ databases">
        <title>Lacunisphaera sp. strain TWA-58.</title>
        <authorList>
            <person name="Chen W.-M."/>
        </authorList>
    </citation>
    <scope>NUCLEOTIDE SEQUENCE [LARGE SCALE GENOMIC DNA]</scope>
    <source>
        <strain evidence="5 6">TWA-58</strain>
    </source>
</reference>
<sequence length="571" mass="64505">MVFQKRLVGGIIWSVLSALVLTGCQTPPKTAEKPPRTASEDSGAPPAPEQTAYDLRHVDLALQIFPDKKAIAGHATITAVVKAPLDWLVLDLDPRLTVSGVRLAAGESVPQVARFERRGPRLWIALGITQPVGTTLKATVAYAGAPRAAVRAPWDGGFSWDRTKDGQPWIATSCQGEGADLWWPCKDHPSDKPDSFTLRIRVPQPLVVATNGRLVEVLPHDDGTRTYHWHTDYPINNYGVALNIAPYDTVTGTYTSVTGEQVPMTYWVLPENKAAGEKIFPEFMEHLNFYERTLGPYPFRGEKYGVAETPHLGMEHQSIIAYGNKYKGGAHGYDWLHHHELGHEWWANLVSVADWRDFWIHEGLCTYMQALYAEEREGAMAYHHAMYDNRRRIKNENPVVPPDTASMQQMDDKLGNEVYFKGSWIVHMLRYQIGAGQTREVLRRFAYPPELGDRPKDGRAGRIVNSDDFVRTANAVAGRDLSWFFNFYLYQPKLPKLLSSIEGDKLVLKWEVPENYPFPMPVEVEVDGRLERIEMPGGRAELDAARYSRAKLDPNLWILKETRMMSVQPPH</sequence>
<dbReference type="Pfam" id="PF17900">
    <property type="entry name" value="Peptidase_M1_N"/>
    <property type="match status" value="1"/>
</dbReference>
<dbReference type="CDD" id="cd09603">
    <property type="entry name" value="M1_APN_like"/>
    <property type="match status" value="1"/>
</dbReference>
<protein>
    <submittedName>
        <fullName evidence="5">M1 family peptidase</fullName>
    </submittedName>
</protein>
<dbReference type="PANTHER" id="PTHR45726">
    <property type="entry name" value="LEUKOTRIENE A-4 HYDROLASE"/>
    <property type="match status" value="1"/>
</dbReference>
<dbReference type="OrthoDB" id="9814383at2"/>
<organism evidence="5 6">
    <name type="scientific">Oleiharenicola lentus</name>
    <dbReference type="NCBI Taxonomy" id="2508720"/>
    <lineage>
        <taxon>Bacteria</taxon>
        <taxon>Pseudomonadati</taxon>
        <taxon>Verrucomicrobiota</taxon>
        <taxon>Opitutia</taxon>
        <taxon>Opitutales</taxon>
        <taxon>Opitutaceae</taxon>
        <taxon>Oleiharenicola</taxon>
    </lineage>
</organism>
<evidence type="ECO:0000259" key="3">
    <source>
        <dbReference type="Pfam" id="PF01433"/>
    </source>
</evidence>
<dbReference type="Gene3D" id="2.60.40.1730">
    <property type="entry name" value="tricorn interacting facor f3 domain"/>
    <property type="match status" value="1"/>
</dbReference>
<accession>A0A4Q1C9B3</accession>
<feature type="domain" description="Aminopeptidase N-like N-terminal" evidence="4">
    <location>
        <begin position="57"/>
        <end position="237"/>
    </location>
</feature>